<reference evidence="1 2" key="1">
    <citation type="journal article" date="2014" name="ISME J.">
        <title>Candidatus Competibacter-lineage genomes retrieved from metagenomes reveal functional metabolic diversity.</title>
        <authorList>
            <person name="McIlroy S.J."/>
            <person name="Albertsen M."/>
            <person name="Andresen E.K."/>
            <person name="Saunders A.M."/>
            <person name="Kristiansen R."/>
            <person name="Stokholm-Bjerregaard M."/>
            <person name="Nielsen K.L."/>
            <person name="Nielsen P.H."/>
        </authorList>
    </citation>
    <scope>NUCLEOTIDE SEQUENCE [LARGE SCALE GENOMIC DNA]</scope>
    <source>
        <strain evidence="1 2">Run_B_J11</strain>
    </source>
</reference>
<evidence type="ECO:0000313" key="2">
    <source>
        <dbReference type="Proteomes" id="UP000019184"/>
    </source>
</evidence>
<organism evidence="1 2">
    <name type="scientific">Candidatus Contendobacter odensis Run_B_J11</name>
    <dbReference type="NCBI Taxonomy" id="1400861"/>
    <lineage>
        <taxon>Bacteria</taxon>
        <taxon>Pseudomonadati</taxon>
        <taxon>Pseudomonadota</taxon>
        <taxon>Gammaproteobacteria</taxon>
        <taxon>Candidatus Competibacteraceae</taxon>
        <taxon>Candidatus Contendibacter</taxon>
    </lineage>
</organism>
<dbReference type="Proteomes" id="UP000019184">
    <property type="component" value="Unassembled WGS sequence"/>
</dbReference>
<comment type="caution">
    <text evidence="1">The sequence shown here is derived from an EMBL/GenBank/DDBJ whole genome shotgun (WGS) entry which is preliminary data.</text>
</comment>
<dbReference type="EMBL" id="CBTK010000009">
    <property type="protein sequence ID" value="CDH43139.1"/>
    <property type="molecule type" value="Genomic_DNA"/>
</dbReference>
<sequence length="63" mass="7558">MIKDRLQNFRFSSFPRQRESSKLLERLDTRFHGYDDTLVYKRKSWIDEYSDRRPGLDGFLGGG</sequence>
<keyword evidence="2" id="KW-1185">Reference proteome</keyword>
<dbReference type="AlphaFoldDB" id="A0A7U7G7S3"/>
<evidence type="ECO:0000313" key="1">
    <source>
        <dbReference type="EMBL" id="CDH43139.1"/>
    </source>
</evidence>
<proteinExistence type="predicted"/>
<name>A0A7U7G7S3_9GAMM</name>
<accession>A0A7U7G7S3</accession>
<protein>
    <submittedName>
        <fullName evidence="1">Uncharacterized protein</fullName>
    </submittedName>
</protein>
<gene>
    <name evidence="1" type="ORF">BN874_1060001</name>
</gene>